<feature type="domain" description="ABC transmembrane type-2" evidence="6">
    <location>
        <begin position="51"/>
        <end position="271"/>
    </location>
</feature>
<keyword evidence="4" id="KW-0997">Cell inner membrane</keyword>
<dbReference type="PANTHER" id="PTHR30413">
    <property type="entry name" value="INNER MEMBRANE TRANSPORT PERMEASE"/>
    <property type="match status" value="1"/>
</dbReference>
<evidence type="ECO:0000259" key="6">
    <source>
        <dbReference type="PROSITE" id="PS51012"/>
    </source>
</evidence>
<feature type="transmembrane region" description="Helical" evidence="5">
    <location>
        <begin position="136"/>
        <end position="156"/>
    </location>
</feature>
<accession>A0A1H6IKX5</accession>
<dbReference type="PANTHER" id="PTHR30413:SF8">
    <property type="entry name" value="TRANSPORT PERMEASE PROTEIN"/>
    <property type="match status" value="1"/>
</dbReference>
<feature type="transmembrane region" description="Helical" evidence="5">
    <location>
        <begin position="50"/>
        <end position="70"/>
    </location>
</feature>
<dbReference type="InterPro" id="IPR047817">
    <property type="entry name" value="ABC2_TM_bact-type"/>
</dbReference>
<keyword evidence="5" id="KW-1133">Transmembrane helix</keyword>
<dbReference type="GO" id="GO:0015920">
    <property type="term" value="P:lipopolysaccharide transport"/>
    <property type="evidence" value="ECO:0007669"/>
    <property type="project" value="TreeGrafter"/>
</dbReference>
<comment type="subcellular location">
    <subcellularLocation>
        <location evidence="1">Cell inner membrane</location>
        <topology evidence="1">Multi-pass membrane protein</topology>
    </subcellularLocation>
</comment>
<gene>
    <name evidence="7" type="ORF">SAMN05421793_10646</name>
</gene>
<evidence type="ECO:0000313" key="7">
    <source>
        <dbReference type="EMBL" id="SEH47603.1"/>
    </source>
</evidence>
<evidence type="ECO:0000313" key="8">
    <source>
        <dbReference type="Proteomes" id="UP000198555"/>
    </source>
</evidence>
<comment type="similarity">
    <text evidence="2">Belongs to the ABC-2 integral membrane protein family.</text>
</comment>
<evidence type="ECO:0000256" key="2">
    <source>
        <dbReference type="ARBA" id="ARBA00007783"/>
    </source>
</evidence>
<keyword evidence="3" id="KW-0813">Transport</keyword>
<feature type="transmembrane region" description="Helical" evidence="5">
    <location>
        <begin position="248"/>
        <end position="268"/>
    </location>
</feature>
<proteinExistence type="inferred from homology"/>
<keyword evidence="5" id="KW-0812">Transmembrane</keyword>
<dbReference type="RefSeq" id="WP_260255171.1">
    <property type="nucleotide sequence ID" value="NZ_FNWX01000006.1"/>
</dbReference>
<keyword evidence="8" id="KW-1185">Reference proteome</keyword>
<keyword evidence="5" id="KW-0472">Membrane</keyword>
<name>A0A1H6IKX5_9FLAO</name>
<protein>
    <submittedName>
        <fullName evidence="7">Lipopolysaccharide transport system permease protein</fullName>
    </submittedName>
</protein>
<dbReference type="STRING" id="420404.SAMN05421793_10646"/>
<dbReference type="AlphaFoldDB" id="A0A1H6IKX5"/>
<feature type="transmembrane region" description="Helical" evidence="5">
    <location>
        <begin position="195"/>
        <end position="211"/>
    </location>
</feature>
<organism evidence="7 8">
    <name type="scientific">Epilithonimonas hominis</name>
    <dbReference type="NCBI Taxonomy" id="420404"/>
    <lineage>
        <taxon>Bacteria</taxon>
        <taxon>Pseudomonadati</taxon>
        <taxon>Bacteroidota</taxon>
        <taxon>Flavobacteriia</taxon>
        <taxon>Flavobacteriales</taxon>
        <taxon>Weeksellaceae</taxon>
        <taxon>Chryseobacterium group</taxon>
        <taxon>Epilithonimonas</taxon>
    </lineage>
</organism>
<dbReference type="PROSITE" id="PS51012">
    <property type="entry name" value="ABC_TM2"/>
    <property type="match status" value="1"/>
</dbReference>
<evidence type="ECO:0000256" key="4">
    <source>
        <dbReference type="ARBA" id="ARBA00022519"/>
    </source>
</evidence>
<dbReference type="Proteomes" id="UP000198555">
    <property type="component" value="Unassembled WGS sequence"/>
</dbReference>
<keyword evidence="4" id="KW-1003">Cell membrane</keyword>
<reference evidence="8" key="1">
    <citation type="submission" date="2016-10" db="EMBL/GenBank/DDBJ databases">
        <authorList>
            <person name="Varghese N."/>
            <person name="Submissions S."/>
        </authorList>
    </citation>
    <scope>NUCLEOTIDE SEQUENCE [LARGE SCALE GENOMIC DNA]</scope>
    <source>
        <strain evidence="8">DSM 19326</strain>
    </source>
</reference>
<evidence type="ECO:0000256" key="5">
    <source>
        <dbReference type="SAM" id="Phobius"/>
    </source>
</evidence>
<evidence type="ECO:0000256" key="3">
    <source>
        <dbReference type="ARBA" id="ARBA00022448"/>
    </source>
</evidence>
<feature type="transmembrane region" description="Helical" evidence="5">
    <location>
        <begin position="82"/>
        <end position="99"/>
    </location>
</feature>
<dbReference type="EMBL" id="FNWX01000006">
    <property type="protein sequence ID" value="SEH47603.1"/>
    <property type="molecule type" value="Genomic_DNA"/>
</dbReference>
<feature type="transmembrane region" description="Helical" evidence="5">
    <location>
        <begin position="162"/>
        <end position="183"/>
    </location>
</feature>
<evidence type="ECO:0000256" key="1">
    <source>
        <dbReference type="ARBA" id="ARBA00004429"/>
    </source>
</evidence>
<dbReference type="GO" id="GO:0005886">
    <property type="term" value="C:plasma membrane"/>
    <property type="evidence" value="ECO:0007669"/>
    <property type="project" value="UniProtKB-SubCell"/>
</dbReference>
<sequence>MTQVKIYEANHKNRTFGTLLKEMFTDLFSSLGLAKRLFIRDKSAEYRQSFLGIFWAVITPLATAMVWVFLSASGAVKISGTGIPYPLYVFLGTMIWGIFSESLQMPLMQTNASKALISKINFPKEAILMSGIYKTLFNTGIKLLIMVGVLLFYGYYPDFGYLPFLGVLLLLIMFGVALGLLITPVGMLYTDIGKVIPIALPFLMYLVPVVYRGTGKSSLQTIIHYNPLTPLLQSCRNLLTHQSWENPAYLMIILLATIILLFIGWIFYRVSIPIIVERM</sequence>